<keyword evidence="5 8" id="KW-0812">Transmembrane</keyword>
<evidence type="ECO:0000256" key="2">
    <source>
        <dbReference type="ARBA" id="ARBA00010735"/>
    </source>
</evidence>
<evidence type="ECO:0000256" key="6">
    <source>
        <dbReference type="ARBA" id="ARBA00022989"/>
    </source>
</evidence>
<keyword evidence="3" id="KW-0813">Transport</keyword>
<dbReference type="Pfam" id="PF03591">
    <property type="entry name" value="AzlC"/>
    <property type="match status" value="1"/>
</dbReference>
<evidence type="ECO:0000256" key="8">
    <source>
        <dbReference type="SAM" id="Phobius"/>
    </source>
</evidence>
<comment type="similarity">
    <text evidence="2">Belongs to the AzlC family.</text>
</comment>
<gene>
    <name evidence="9" type="ORF">UFOPK1503_00696</name>
</gene>
<dbReference type="EMBL" id="CAEZST010000009">
    <property type="protein sequence ID" value="CAB4546647.1"/>
    <property type="molecule type" value="Genomic_DNA"/>
</dbReference>
<organism evidence="9">
    <name type="scientific">freshwater metagenome</name>
    <dbReference type="NCBI Taxonomy" id="449393"/>
    <lineage>
        <taxon>unclassified sequences</taxon>
        <taxon>metagenomes</taxon>
        <taxon>ecological metagenomes</taxon>
    </lineage>
</organism>
<evidence type="ECO:0000256" key="5">
    <source>
        <dbReference type="ARBA" id="ARBA00022692"/>
    </source>
</evidence>
<evidence type="ECO:0000256" key="3">
    <source>
        <dbReference type="ARBA" id="ARBA00022448"/>
    </source>
</evidence>
<feature type="transmembrane region" description="Helical" evidence="8">
    <location>
        <begin position="123"/>
        <end position="148"/>
    </location>
</feature>
<evidence type="ECO:0000256" key="1">
    <source>
        <dbReference type="ARBA" id="ARBA00004651"/>
    </source>
</evidence>
<protein>
    <submittedName>
        <fullName evidence="9">Unannotated protein</fullName>
    </submittedName>
</protein>
<accession>A0A6J6C6N7</accession>
<reference evidence="9" key="1">
    <citation type="submission" date="2020-05" db="EMBL/GenBank/DDBJ databases">
        <authorList>
            <person name="Chiriac C."/>
            <person name="Salcher M."/>
            <person name="Ghai R."/>
            <person name="Kavagutti S V."/>
        </authorList>
    </citation>
    <scope>NUCLEOTIDE SEQUENCE</scope>
</reference>
<dbReference type="GO" id="GO:0005886">
    <property type="term" value="C:plasma membrane"/>
    <property type="evidence" value="ECO:0007669"/>
    <property type="project" value="UniProtKB-SubCell"/>
</dbReference>
<name>A0A6J6C6N7_9ZZZZ</name>
<feature type="transmembrane region" description="Helical" evidence="8">
    <location>
        <begin position="154"/>
        <end position="172"/>
    </location>
</feature>
<dbReference type="GO" id="GO:1903785">
    <property type="term" value="P:L-valine transmembrane transport"/>
    <property type="evidence" value="ECO:0007669"/>
    <property type="project" value="TreeGrafter"/>
</dbReference>
<dbReference type="InterPro" id="IPR011606">
    <property type="entry name" value="Brnchd-chn_aa_trnsp_permease"/>
</dbReference>
<evidence type="ECO:0000256" key="7">
    <source>
        <dbReference type="ARBA" id="ARBA00023136"/>
    </source>
</evidence>
<comment type="subcellular location">
    <subcellularLocation>
        <location evidence="1">Cell membrane</location>
        <topology evidence="1">Multi-pass membrane protein</topology>
    </subcellularLocation>
</comment>
<keyword evidence="7 8" id="KW-0472">Membrane</keyword>
<dbReference type="AlphaFoldDB" id="A0A6J6C6N7"/>
<keyword evidence="4" id="KW-1003">Cell membrane</keyword>
<proteinExistence type="inferred from homology"/>
<feature type="transmembrane region" description="Helical" evidence="8">
    <location>
        <begin position="51"/>
        <end position="73"/>
    </location>
</feature>
<keyword evidence="6 8" id="KW-1133">Transmembrane helix</keyword>
<evidence type="ECO:0000256" key="4">
    <source>
        <dbReference type="ARBA" id="ARBA00022475"/>
    </source>
</evidence>
<feature type="transmembrane region" description="Helical" evidence="8">
    <location>
        <begin position="12"/>
        <end position="45"/>
    </location>
</feature>
<feature type="transmembrane region" description="Helical" evidence="8">
    <location>
        <begin position="179"/>
        <end position="208"/>
    </location>
</feature>
<dbReference type="PANTHER" id="PTHR34979">
    <property type="entry name" value="INNER MEMBRANE PROTEIN YGAZ"/>
    <property type="match status" value="1"/>
</dbReference>
<sequence length="214" mass="21952">MNKQVLSTSLSVGIATGLYGVSFGAIGVAAGLDVLSVMILSLFMFSGGSQFAFVGVLAAGGAPITAITSAWLMGIRNSFYALRLTSVVGPRGLMKLLAAQLSIDESNAVSAAQETRRDQKTGFWLTGIAVFVFWNIATLVGALAGNLMGSVEQWGLDAAAAAAFLGLLWPRLKDSWQLALLGAIAAIATTPFLPAGIPILVAAAVALIPLGGKK</sequence>
<evidence type="ECO:0000313" key="9">
    <source>
        <dbReference type="EMBL" id="CAB4546647.1"/>
    </source>
</evidence>
<dbReference type="PANTHER" id="PTHR34979:SF1">
    <property type="entry name" value="INNER MEMBRANE PROTEIN YGAZ"/>
    <property type="match status" value="1"/>
</dbReference>